<dbReference type="Proteomes" id="UP000594263">
    <property type="component" value="Unplaced"/>
</dbReference>
<accession>A0A7N0UHQ2</accession>
<name>A0A7N0UHQ2_KALFE</name>
<organism evidence="2 3">
    <name type="scientific">Kalanchoe fedtschenkoi</name>
    <name type="common">Lavender scallops</name>
    <name type="synonym">South American air plant</name>
    <dbReference type="NCBI Taxonomy" id="63787"/>
    <lineage>
        <taxon>Eukaryota</taxon>
        <taxon>Viridiplantae</taxon>
        <taxon>Streptophyta</taxon>
        <taxon>Embryophyta</taxon>
        <taxon>Tracheophyta</taxon>
        <taxon>Spermatophyta</taxon>
        <taxon>Magnoliopsida</taxon>
        <taxon>eudicotyledons</taxon>
        <taxon>Gunneridae</taxon>
        <taxon>Pentapetalae</taxon>
        <taxon>Saxifragales</taxon>
        <taxon>Crassulaceae</taxon>
        <taxon>Kalanchoe</taxon>
    </lineage>
</organism>
<feature type="compositionally biased region" description="Low complexity" evidence="1">
    <location>
        <begin position="95"/>
        <end position="106"/>
    </location>
</feature>
<feature type="compositionally biased region" description="Acidic residues" evidence="1">
    <location>
        <begin position="63"/>
        <end position="73"/>
    </location>
</feature>
<dbReference type="EnsemblPlants" id="Kaladp0068s0138.1.v1.1">
    <property type="protein sequence ID" value="Kaladp0068s0138.1.v1.1.CDS.1"/>
    <property type="gene ID" value="Kaladp0068s0138.v1.1"/>
</dbReference>
<evidence type="ECO:0000256" key="1">
    <source>
        <dbReference type="SAM" id="MobiDB-lite"/>
    </source>
</evidence>
<reference evidence="2" key="1">
    <citation type="submission" date="2021-01" db="UniProtKB">
        <authorList>
            <consortium name="EnsemblPlants"/>
        </authorList>
    </citation>
    <scope>IDENTIFICATION</scope>
</reference>
<sequence>MENENSCNNGGSSSCENLTTATARAATSCEKLDRMASWVGTSVATAFFASLERCSCINLNTSDIDDDDDDDEEAKDRPLMLTKQINRMIDDDDASTTITTSSSSYSNHHGPAAS</sequence>
<dbReference type="PANTHER" id="PTHR34061">
    <property type="entry name" value="PROTEIN, PUTATIVE-RELATED"/>
    <property type="match status" value="1"/>
</dbReference>
<dbReference type="Gramene" id="Kaladp0068s0138.1.v1.1">
    <property type="protein sequence ID" value="Kaladp0068s0138.1.v1.1.CDS.1"/>
    <property type="gene ID" value="Kaladp0068s0138.v1.1"/>
</dbReference>
<evidence type="ECO:0000313" key="2">
    <source>
        <dbReference type="EnsemblPlants" id="Kaladp0068s0138.1.v1.1.CDS.1"/>
    </source>
</evidence>
<dbReference type="OMA" id="MENENSC"/>
<keyword evidence="3" id="KW-1185">Reference proteome</keyword>
<evidence type="ECO:0000313" key="3">
    <source>
        <dbReference type="Proteomes" id="UP000594263"/>
    </source>
</evidence>
<dbReference type="AlphaFoldDB" id="A0A7N0UHQ2"/>
<proteinExistence type="predicted"/>
<dbReference type="PANTHER" id="PTHR34061:SF11">
    <property type="entry name" value="PROTEIN, PUTATIVE-RELATED"/>
    <property type="match status" value="1"/>
</dbReference>
<protein>
    <submittedName>
        <fullName evidence="2">Uncharacterized protein</fullName>
    </submittedName>
</protein>
<feature type="region of interest" description="Disordered" evidence="1">
    <location>
        <begin position="60"/>
        <end position="114"/>
    </location>
</feature>